<reference evidence="1" key="2">
    <citation type="journal article" date="2015" name="Plasmid">
        <title>Maintenance and genetic load of plasmid pKON1 of Paracoccus kondratievae, containing a highly efficient toxin-antitoxin module of the hipAB family.</title>
        <authorList>
            <person name="Czarnecki J."/>
            <person name="Dziewit L."/>
            <person name="Kowalski L."/>
            <person name="Ochnio M."/>
            <person name="Bartosik D."/>
        </authorList>
    </citation>
    <scope>NUCLEOTIDE SEQUENCE</scope>
    <source>
        <strain evidence="1">NCIMB 13773</strain>
        <plasmid evidence="1">pKON1</plasmid>
    </source>
</reference>
<dbReference type="EMBL" id="KP294352">
    <property type="protein sequence ID" value="AKJ20439.1"/>
    <property type="molecule type" value="Genomic_DNA"/>
</dbReference>
<geneLocation type="plasmid" evidence="1">
    <name>pKON1</name>
</geneLocation>
<protein>
    <submittedName>
        <fullName evidence="1">Type III secretion system protein</fullName>
    </submittedName>
</protein>
<keyword evidence="1" id="KW-0614">Plasmid</keyword>
<dbReference type="EMBL" id="BSFH01000085">
    <property type="protein sequence ID" value="GLK65362.1"/>
    <property type="molecule type" value="Genomic_DNA"/>
</dbReference>
<dbReference type="AlphaFoldDB" id="A0A0G3BAA4"/>
<keyword evidence="3" id="KW-1185">Reference proteome</keyword>
<dbReference type="Proteomes" id="UP001143349">
    <property type="component" value="Unassembled WGS sequence"/>
</dbReference>
<name>A0A0G3BAA4_9RHOB</name>
<organism evidence="1">
    <name type="scientific">Paracoccus kondratievae</name>
    <dbReference type="NCBI Taxonomy" id="135740"/>
    <lineage>
        <taxon>Bacteria</taxon>
        <taxon>Pseudomonadati</taxon>
        <taxon>Pseudomonadota</taxon>
        <taxon>Alphaproteobacteria</taxon>
        <taxon>Rhodobacterales</taxon>
        <taxon>Paracoccaceae</taxon>
        <taxon>Paracoccus</taxon>
    </lineage>
</organism>
<gene>
    <name evidence="2" type="ORF">GCM10017635_28370</name>
    <name evidence="1" type="ORF">pKON1_p48</name>
</gene>
<evidence type="ECO:0000313" key="2">
    <source>
        <dbReference type="EMBL" id="GLK65362.1"/>
    </source>
</evidence>
<accession>A0A0G3BAA4</accession>
<sequence length="102" mass="11153">MSEMQQLSTQQNDDLHLLMSIAILSGKRGVDVDLMPIFELWEAEYPQDALGKVGRGLAMVHEGDLRGGYELIKKAAATSTSRADQAQDALKSLTEGLGEYLD</sequence>
<evidence type="ECO:0000313" key="1">
    <source>
        <dbReference type="EMBL" id="AKJ20439.1"/>
    </source>
</evidence>
<reference evidence="2" key="3">
    <citation type="submission" date="2023-01" db="EMBL/GenBank/DDBJ databases">
        <authorList>
            <person name="Sun Q."/>
            <person name="Evtushenko L."/>
        </authorList>
    </citation>
    <scope>NUCLEOTIDE SEQUENCE</scope>
    <source>
        <strain evidence="2">VKM B-2222</strain>
    </source>
</reference>
<reference evidence="2" key="1">
    <citation type="journal article" date="2014" name="Int. J. Syst. Evol. Microbiol.">
        <title>Complete genome sequence of Corynebacterium casei LMG S-19264T (=DSM 44701T), isolated from a smear-ripened cheese.</title>
        <authorList>
            <consortium name="US DOE Joint Genome Institute (JGI-PGF)"/>
            <person name="Walter F."/>
            <person name="Albersmeier A."/>
            <person name="Kalinowski J."/>
            <person name="Ruckert C."/>
        </authorList>
    </citation>
    <scope>NUCLEOTIDE SEQUENCE</scope>
    <source>
        <strain evidence="2">VKM B-2222</strain>
    </source>
</reference>
<proteinExistence type="predicted"/>
<evidence type="ECO:0000313" key="3">
    <source>
        <dbReference type="Proteomes" id="UP001143349"/>
    </source>
</evidence>